<proteinExistence type="predicted"/>
<sequence>MVLYQHHILMILLLISCSHLLGVALESDPKPTSGPLVPSLVQLPSVGDSLVFLCTAPGDHRALHFDLYGSKRLCNTVKHQTEECGAIFTVNRKEVTSGKDFCCLFKDSQNKPSAFSSYVYAKLDEKVSPLPPPVLTFSSGAACSGQPLTFHCSVPLCLRPKAVLLLSQSSVTDSAGRQSALRSPSSVVSSSSDPSFSVVPVDGAFYSCLYQMTVSTDLTINSSASQAVTVTLSHGPNAEEEAKEGEEGESPDWALVLGAMSAAVLFLAIVIGLGVIVHKRVKDAAREKKTRENAKFWTTVHARDHIVDLPISRLSICFKDTGPVSDEYAVPKSLSTFANPNFC</sequence>
<keyword evidence="1" id="KW-0472">Membrane</keyword>
<keyword evidence="1" id="KW-0812">Transmembrane</keyword>
<dbReference type="AlphaFoldDB" id="A0AAV6GZ94"/>
<gene>
    <name evidence="3" type="ORF">AALO_G00105160</name>
</gene>
<reference evidence="3" key="1">
    <citation type="submission" date="2020-10" db="EMBL/GenBank/DDBJ databases">
        <title>Chromosome-scale genome assembly of the Allis shad, Alosa alosa.</title>
        <authorList>
            <person name="Margot Z."/>
            <person name="Christophe K."/>
            <person name="Cabau C."/>
            <person name="Louis A."/>
            <person name="Berthelot C."/>
            <person name="Parey E."/>
            <person name="Roest Crollius H."/>
            <person name="Montfort J."/>
            <person name="Robinson-Rechavi M."/>
            <person name="Bucao C."/>
            <person name="Bouchez O."/>
            <person name="Gislard M."/>
            <person name="Lluch J."/>
            <person name="Milhes M."/>
            <person name="Lampietro C."/>
            <person name="Lopez Roques C."/>
            <person name="Donnadieu C."/>
            <person name="Braasch I."/>
            <person name="Desvignes T."/>
            <person name="Postlethwait J."/>
            <person name="Bobe J."/>
            <person name="Guiguen Y."/>
        </authorList>
    </citation>
    <scope>NUCLEOTIDE SEQUENCE</scope>
    <source>
        <strain evidence="3">M-15738</strain>
        <tissue evidence="3">Blood</tissue>
    </source>
</reference>
<protein>
    <recommendedName>
        <fullName evidence="5">Ig-like domain-containing protein</fullName>
    </recommendedName>
</protein>
<dbReference type="Proteomes" id="UP000823561">
    <property type="component" value="Chromosome 7"/>
</dbReference>
<keyword evidence="2" id="KW-0732">Signal</keyword>
<feature type="chain" id="PRO_5043596588" description="Ig-like domain-containing protein" evidence="2">
    <location>
        <begin position="25"/>
        <end position="343"/>
    </location>
</feature>
<evidence type="ECO:0000256" key="1">
    <source>
        <dbReference type="SAM" id="Phobius"/>
    </source>
</evidence>
<keyword evidence="4" id="KW-1185">Reference proteome</keyword>
<feature type="transmembrane region" description="Helical" evidence="1">
    <location>
        <begin position="253"/>
        <end position="277"/>
    </location>
</feature>
<evidence type="ECO:0008006" key="5">
    <source>
        <dbReference type="Google" id="ProtNLM"/>
    </source>
</evidence>
<keyword evidence="1" id="KW-1133">Transmembrane helix</keyword>
<dbReference type="EMBL" id="JADWDJ010000007">
    <property type="protein sequence ID" value="KAG5279012.1"/>
    <property type="molecule type" value="Genomic_DNA"/>
</dbReference>
<evidence type="ECO:0000256" key="2">
    <source>
        <dbReference type="SAM" id="SignalP"/>
    </source>
</evidence>
<name>A0AAV6GZ94_9TELE</name>
<feature type="signal peptide" evidence="2">
    <location>
        <begin position="1"/>
        <end position="24"/>
    </location>
</feature>
<evidence type="ECO:0000313" key="3">
    <source>
        <dbReference type="EMBL" id="KAG5279012.1"/>
    </source>
</evidence>
<accession>A0AAV6GZ94</accession>
<comment type="caution">
    <text evidence="3">The sequence shown here is derived from an EMBL/GenBank/DDBJ whole genome shotgun (WGS) entry which is preliminary data.</text>
</comment>
<organism evidence="3 4">
    <name type="scientific">Alosa alosa</name>
    <name type="common">allis shad</name>
    <dbReference type="NCBI Taxonomy" id="278164"/>
    <lineage>
        <taxon>Eukaryota</taxon>
        <taxon>Metazoa</taxon>
        <taxon>Chordata</taxon>
        <taxon>Craniata</taxon>
        <taxon>Vertebrata</taxon>
        <taxon>Euteleostomi</taxon>
        <taxon>Actinopterygii</taxon>
        <taxon>Neopterygii</taxon>
        <taxon>Teleostei</taxon>
        <taxon>Clupei</taxon>
        <taxon>Clupeiformes</taxon>
        <taxon>Clupeoidei</taxon>
        <taxon>Clupeidae</taxon>
        <taxon>Alosa</taxon>
    </lineage>
</organism>
<evidence type="ECO:0000313" key="4">
    <source>
        <dbReference type="Proteomes" id="UP000823561"/>
    </source>
</evidence>